<reference evidence="3 4" key="1">
    <citation type="journal article" date="2017" name="Gigascience">
        <title>Draft genome of the honey bee ectoparasitic mite, Tropilaelaps mercedesae, is shaped by the parasitic life history.</title>
        <authorList>
            <person name="Dong X."/>
            <person name="Armstrong S.D."/>
            <person name="Xia D."/>
            <person name="Makepeace B.L."/>
            <person name="Darby A.C."/>
            <person name="Kadowaki T."/>
        </authorList>
    </citation>
    <scope>NUCLEOTIDE SEQUENCE [LARGE SCALE GENOMIC DNA]</scope>
    <source>
        <strain evidence="3">Wuxi-XJTLU</strain>
    </source>
</reference>
<evidence type="ECO:0000259" key="2">
    <source>
        <dbReference type="Pfam" id="PF01757"/>
    </source>
</evidence>
<keyword evidence="1" id="KW-1133">Transmembrane helix</keyword>
<dbReference type="InParanoid" id="A0A1V9XX42"/>
<sequence length="233" mass="27077">MINNSKKLFKVNSSKRDIRCLHGIRTISCGWIILGHIYFMTDIDSFTRFASLRKLEDLFSSFLFTLVENFSLPVDSFFAITGLLLMWTHRSSEPFSYSSWASQIFHRIYRIYPCYLLLHGLYILMPAVGQGPMWNEVFSDIRRNVYKTGWTDLFFVNNFVHWNDNLMLHSWFIAVNVQLCILGVPLTHALQRRPYLTGIIMALASFLGCVIVCVTLSINEYPPAMLVMTTQYE</sequence>
<feature type="transmembrane region" description="Helical" evidence="1">
    <location>
        <begin position="20"/>
        <end position="39"/>
    </location>
</feature>
<feature type="transmembrane region" description="Helical" evidence="1">
    <location>
        <begin position="59"/>
        <end position="87"/>
    </location>
</feature>
<dbReference type="InterPro" id="IPR052728">
    <property type="entry name" value="O2_lipid_transport_reg"/>
</dbReference>
<comment type="caution">
    <text evidence="3">The sequence shown here is derived from an EMBL/GenBank/DDBJ whole genome shotgun (WGS) entry which is preliminary data.</text>
</comment>
<dbReference type="InterPro" id="IPR002656">
    <property type="entry name" value="Acyl_transf_3_dom"/>
</dbReference>
<dbReference type="Pfam" id="PF01757">
    <property type="entry name" value="Acyl_transf_3"/>
    <property type="match status" value="1"/>
</dbReference>
<accession>A0A1V9XX42</accession>
<feature type="transmembrane region" description="Helical" evidence="1">
    <location>
        <begin position="166"/>
        <end position="184"/>
    </location>
</feature>
<dbReference type="PANTHER" id="PTHR11161">
    <property type="entry name" value="O-ACYLTRANSFERASE"/>
    <property type="match status" value="1"/>
</dbReference>
<proteinExistence type="predicted"/>
<dbReference type="OrthoDB" id="6485811at2759"/>
<dbReference type="Proteomes" id="UP000192247">
    <property type="component" value="Unassembled WGS sequence"/>
</dbReference>
<dbReference type="EMBL" id="MNPL01002654">
    <property type="protein sequence ID" value="OQR78077.1"/>
    <property type="molecule type" value="Genomic_DNA"/>
</dbReference>
<dbReference type="GO" id="GO:0016747">
    <property type="term" value="F:acyltransferase activity, transferring groups other than amino-acyl groups"/>
    <property type="evidence" value="ECO:0007669"/>
    <property type="project" value="InterPro"/>
</dbReference>
<gene>
    <name evidence="3" type="ORF">BIW11_06644</name>
</gene>
<feature type="transmembrane region" description="Helical" evidence="1">
    <location>
        <begin position="196"/>
        <end position="218"/>
    </location>
</feature>
<feature type="transmembrane region" description="Helical" evidence="1">
    <location>
        <begin position="108"/>
        <end position="128"/>
    </location>
</feature>
<keyword evidence="1" id="KW-0812">Transmembrane</keyword>
<dbReference type="STRING" id="418985.A0A1V9XX42"/>
<keyword evidence="4" id="KW-1185">Reference proteome</keyword>
<evidence type="ECO:0000256" key="1">
    <source>
        <dbReference type="SAM" id="Phobius"/>
    </source>
</evidence>
<dbReference type="AlphaFoldDB" id="A0A1V9XX42"/>
<keyword evidence="1" id="KW-0472">Membrane</keyword>
<dbReference type="PANTHER" id="PTHR11161:SF0">
    <property type="entry name" value="O-ACYLTRANSFERASE LIKE PROTEIN"/>
    <property type="match status" value="1"/>
</dbReference>
<organism evidence="3 4">
    <name type="scientific">Tropilaelaps mercedesae</name>
    <dbReference type="NCBI Taxonomy" id="418985"/>
    <lineage>
        <taxon>Eukaryota</taxon>
        <taxon>Metazoa</taxon>
        <taxon>Ecdysozoa</taxon>
        <taxon>Arthropoda</taxon>
        <taxon>Chelicerata</taxon>
        <taxon>Arachnida</taxon>
        <taxon>Acari</taxon>
        <taxon>Parasitiformes</taxon>
        <taxon>Mesostigmata</taxon>
        <taxon>Gamasina</taxon>
        <taxon>Dermanyssoidea</taxon>
        <taxon>Laelapidae</taxon>
        <taxon>Tropilaelaps</taxon>
    </lineage>
</organism>
<evidence type="ECO:0000313" key="4">
    <source>
        <dbReference type="Proteomes" id="UP000192247"/>
    </source>
</evidence>
<protein>
    <submittedName>
        <fullName evidence="3">Nose resistant to fluoxetine protein 6-like</fullName>
    </submittedName>
</protein>
<evidence type="ECO:0000313" key="3">
    <source>
        <dbReference type="EMBL" id="OQR78077.1"/>
    </source>
</evidence>
<feature type="domain" description="Acyltransferase 3" evidence="2">
    <location>
        <begin position="20"/>
        <end position="227"/>
    </location>
</feature>
<name>A0A1V9XX42_9ACAR</name>